<evidence type="ECO:0000313" key="2">
    <source>
        <dbReference type="EMBL" id="MEQ2157346.1"/>
    </source>
</evidence>
<evidence type="ECO:0000313" key="3">
    <source>
        <dbReference type="Proteomes" id="UP001476798"/>
    </source>
</evidence>
<name>A0ABV0MEC5_9TELE</name>
<dbReference type="EMBL" id="JAHRIO010000026">
    <property type="protein sequence ID" value="MEQ2157346.1"/>
    <property type="molecule type" value="Genomic_DNA"/>
</dbReference>
<keyword evidence="3" id="KW-1185">Reference proteome</keyword>
<organism evidence="2 3">
    <name type="scientific">Goodea atripinnis</name>
    <dbReference type="NCBI Taxonomy" id="208336"/>
    <lineage>
        <taxon>Eukaryota</taxon>
        <taxon>Metazoa</taxon>
        <taxon>Chordata</taxon>
        <taxon>Craniata</taxon>
        <taxon>Vertebrata</taxon>
        <taxon>Euteleostomi</taxon>
        <taxon>Actinopterygii</taxon>
        <taxon>Neopterygii</taxon>
        <taxon>Teleostei</taxon>
        <taxon>Neoteleostei</taxon>
        <taxon>Acanthomorphata</taxon>
        <taxon>Ovalentaria</taxon>
        <taxon>Atherinomorphae</taxon>
        <taxon>Cyprinodontiformes</taxon>
        <taxon>Goodeidae</taxon>
        <taxon>Goodea</taxon>
    </lineage>
</organism>
<evidence type="ECO:0000256" key="1">
    <source>
        <dbReference type="SAM" id="MobiDB-lite"/>
    </source>
</evidence>
<comment type="caution">
    <text evidence="2">The sequence shown here is derived from an EMBL/GenBank/DDBJ whole genome shotgun (WGS) entry which is preliminary data.</text>
</comment>
<feature type="non-terminal residue" evidence="2">
    <location>
        <position position="1"/>
    </location>
</feature>
<proteinExistence type="predicted"/>
<protein>
    <submittedName>
        <fullName evidence="2">Uncharacterized protein</fullName>
    </submittedName>
</protein>
<feature type="region of interest" description="Disordered" evidence="1">
    <location>
        <begin position="117"/>
        <end position="137"/>
    </location>
</feature>
<reference evidence="2 3" key="1">
    <citation type="submission" date="2021-06" db="EMBL/GenBank/DDBJ databases">
        <authorList>
            <person name="Palmer J.M."/>
        </authorList>
    </citation>
    <scope>NUCLEOTIDE SEQUENCE [LARGE SCALE GENOMIC DNA]</scope>
    <source>
        <strain evidence="2 3">GA_2019</strain>
        <tissue evidence="2">Muscle</tissue>
    </source>
</reference>
<gene>
    <name evidence="2" type="ORF">GOODEAATRI_000906</name>
</gene>
<accession>A0ABV0MEC5</accession>
<sequence length="137" mass="14899">RRFVEKCVGESTCAGSFEGRKCHQWNLKLVPPRGLGTVTCLAGGHLCPDENLAEAVSILKAPRGKRHTSDQQGLNRSTAGLAYMHPFWAACLFIACLSFERMETGCQVLTPPHMASSINRTNQASRGGRTDLIASQI</sequence>
<dbReference type="Proteomes" id="UP001476798">
    <property type="component" value="Unassembled WGS sequence"/>
</dbReference>